<gene>
    <name evidence="3" type="ORF">BRADI_3g40523v3</name>
</gene>
<dbReference type="EnsemblPlants" id="PNT68430">
    <property type="protein sequence ID" value="PNT68430"/>
    <property type="gene ID" value="BRADI_3g40523v3"/>
</dbReference>
<protein>
    <recommendedName>
        <fullName evidence="2">DUF1618 domain-containing protein</fullName>
    </recommendedName>
</protein>
<evidence type="ECO:0000256" key="1">
    <source>
        <dbReference type="SAM" id="MobiDB-lite"/>
    </source>
</evidence>
<dbReference type="Proteomes" id="UP000008810">
    <property type="component" value="Chromosome 3"/>
</dbReference>
<dbReference type="PANTHER" id="PTHR33074">
    <property type="entry name" value="EXPRESSED PROTEIN-RELATED"/>
    <property type="match status" value="1"/>
</dbReference>
<dbReference type="OrthoDB" id="604127at2759"/>
<sequence>MASSSSSHRFPDWVMLDRHSRLNYPEVSLDYPEELFRATYAEAETDAGDHIDVCFRAVPPPGASRFYVNWRPRQDHKDGPSSSRKKNWDARKPPIRHEKGQAWWYTDAVVPYGDSLCYVDYFRGILFADVLSRRCQLRSLLVIRKLKKLDSEGARNVIGVCVCVTDGGGTIKFVDVVTTAVLFPGRPCSAASSSFTIKVWRLRSEDIKTWDLEFTIEDTELWNLQGYDHLLRETPLYPLLSMQEPNIIYFVLSDIDVGWQDEDNTWVVVVDMLNKTLVSSFRYTTVFSNSIESDGNMSSISLATQTGFFTCDLSKYLLTTG</sequence>
<dbReference type="AlphaFoldDB" id="A0A2K2D2C1"/>
<name>A0A2K2D2C1_BRADI</name>
<dbReference type="InterPro" id="IPR011676">
    <property type="entry name" value="DUF1618"/>
</dbReference>
<feature type="region of interest" description="Disordered" evidence="1">
    <location>
        <begin position="67"/>
        <end position="91"/>
    </location>
</feature>
<evidence type="ECO:0000313" key="5">
    <source>
        <dbReference type="Proteomes" id="UP000008810"/>
    </source>
</evidence>
<reference evidence="3 4" key="1">
    <citation type="journal article" date="2010" name="Nature">
        <title>Genome sequencing and analysis of the model grass Brachypodium distachyon.</title>
        <authorList>
            <consortium name="International Brachypodium Initiative"/>
        </authorList>
    </citation>
    <scope>NUCLEOTIDE SEQUENCE [LARGE SCALE GENOMIC DNA]</scope>
    <source>
        <strain evidence="3 4">Bd21</strain>
    </source>
</reference>
<accession>A0A2K2D2C1</accession>
<keyword evidence="5" id="KW-1185">Reference proteome</keyword>
<evidence type="ECO:0000313" key="3">
    <source>
        <dbReference type="EMBL" id="PNT68430.1"/>
    </source>
</evidence>
<reference evidence="3" key="2">
    <citation type="submission" date="2017-06" db="EMBL/GenBank/DDBJ databases">
        <title>WGS assembly of Brachypodium distachyon.</title>
        <authorList>
            <consortium name="The International Brachypodium Initiative"/>
            <person name="Lucas S."/>
            <person name="Harmon-Smith M."/>
            <person name="Lail K."/>
            <person name="Tice H."/>
            <person name="Grimwood J."/>
            <person name="Bruce D."/>
            <person name="Barry K."/>
            <person name="Shu S."/>
            <person name="Lindquist E."/>
            <person name="Wang M."/>
            <person name="Pitluck S."/>
            <person name="Vogel J.P."/>
            <person name="Garvin D.F."/>
            <person name="Mockler T.C."/>
            <person name="Schmutz J."/>
            <person name="Rokhsar D."/>
            <person name="Bevan M.W."/>
        </authorList>
    </citation>
    <scope>NUCLEOTIDE SEQUENCE</scope>
    <source>
        <strain evidence="3">Bd21</strain>
    </source>
</reference>
<dbReference type="InParanoid" id="A0A2K2D2C1"/>
<evidence type="ECO:0000259" key="2">
    <source>
        <dbReference type="Pfam" id="PF07762"/>
    </source>
</evidence>
<dbReference type="Pfam" id="PF07762">
    <property type="entry name" value="DUF1618"/>
    <property type="match status" value="1"/>
</dbReference>
<proteinExistence type="predicted"/>
<dbReference type="PANTHER" id="PTHR33074:SF89">
    <property type="entry name" value="DUF1618 DOMAIN-CONTAINING PROTEIN"/>
    <property type="match status" value="1"/>
</dbReference>
<reference evidence="4" key="3">
    <citation type="submission" date="2018-08" db="UniProtKB">
        <authorList>
            <consortium name="EnsemblPlants"/>
        </authorList>
    </citation>
    <scope>IDENTIFICATION</scope>
    <source>
        <strain evidence="4">cv. Bd21</strain>
    </source>
</reference>
<dbReference type="Gramene" id="PNT68430">
    <property type="protein sequence ID" value="PNT68430"/>
    <property type="gene ID" value="BRADI_3g40523v3"/>
</dbReference>
<feature type="domain" description="DUF1618" evidence="2">
    <location>
        <begin position="119"/>
        <end position="249"/>
    </location>
</feature>
<organism evidence="3">
    <name type="scientific">Brachypodium distachyon</name>
    <name type="common">Purple false brome</name>
    <name type="synonym">Trachynia distachya</name>
    <dbReference type="NCBI Taxonomy" id="15368"/>
    <lineage>
        <taxon>Eukaryota</taxon>
        <taxon>Viridiplantae</taxon>
        <taxon>Streptophyta</taxon>
        <taxon>Embryophyta</taxon>
        <taxon>Tracheophyta</taxon>
        <taxon>Spermatophyta</taxon>
        <taxon>Magnoliopsida</taxon>
        <taxon>Liliopsida</taxon>
        <taxon>Poales</taxon>
        <taxon>Poaceae</taxon>
        <taxon>BOP clade</taxon>
        <taxon>Pooideae</taxon>
        <taxon>Stipodae</taxon>
        <taxon>Brachypodieae</taxon>
        <taxon>Brachypodium</taxon>
    </lineage>
</organism>
<dbReference type="EMBL" id="CM000882">
    <property type="protein sequence ID" value="PNT68430.1"/>
    <property type="molecule type" value="Genomic_DNA"/>
</dbReference>
<evidence type="ECO:0000313" key="4">
    <source>
        <dbReference type="EnsemblPlants" id="PNT68430"/>
    </source>
</evidence>